<sequence length="281" mass="31516">MFERLEQNFEALRDSLSARNQQSLDAYVGAITRFTGDKLSPRPLPTDGLSTLELAAFEASISALLSILVPGSIGWVPNFGKLYQETLEKLEISGWQPVADELLSNKSAAARASYEVIKTANRCPEILVMPENIEATRESHSKITARLLDQSNKLGTPMLNEVFLQHRDCSGCLMHLRWSDVGSRTYTDFALHSFYDDRFREISRQALLSKIVWRCLRGDYRSSRFFDGFSVTGSIFNGGRDGLGADFIGVETSSSDCEIFTDAGFLLYPLRMSVQLNERML</sequence>
<organism evidence="1 2">
    <name type="scientific">Mesorhizobium temperatum</name>
    <dbReference type="NCBI Taxonomy" id="241416"/>
    <lineage>
        <taxon>Bacteria</taxon>
        <taxon>Pseudomonadati</taxon>
        <taxon>Pseudomonadota</taxon>
        <taxon>Alphaproteobacteria</taxon>
        <taxon>Hyphomicrobiales</taxon>
        <taxon>Phyllobacteriaceae</taxon>
        <taxon>Mesorhizobium</taxon>
    </lineage>
</organism>
<reference evidence="1 2" key="1">
    <citation type="submission" date="2017-08" db="EMBL/GenBank/DDBJ databases">
        <title>Mesorhizobium wenxinae sp. nov., a novel rhizobial species isolated from root nodules of chickpea (Cicer arietinum L.).</title>
        <authorList>
            <person name="Zhang J."/>
        </authorList>
    </citation>
    <scope>NUCLEOTIDE SEQUENCE [LARGE SCALE GENOMIC DNA]</scope>
    <source>
        <strain evidence="1 2">SDW018</strain>
    </source>
</reference>
<name>A0A271LD78_9HYPH</name>
<dbReference type="EMBL" id="NPKJ01000068">
    <property type="protein sequence ID" value="PAQ06081.1"/>
    <property type="molecule type" value="Genomic_DNA"/>
</dbReference>
<dbReference type="AlphaFoldDB" id="A0A271LD78"/>
<dbReference type="Proteomes" id="UP000216442">
    <property type="component" value="Unassembled WGS sequence"/>
</dbReference>
<comment type="caution">
    <text evidence="1">The sequence shown here is derived from an EMBL/GenBank/DDBJ whole genome shotgun (WGS) entry which is preliminary data.</text>
</comment>
<gene>
    <name evidence="1" type="ORF">CIT26_28280</name>
</gene>
<evidence type="ECO:0000313" key="1">
    <source>
        <dbReference type="EMBL" id="PAQ06081.1"/>
    </source>
</evidence>
<dbReference type="RefSeq" id="WP_095495610.1">
    <property type="nucleotide sequence ID" value="NZ_NPKJ01000068.1"/>
</dbReference>
<keyword evidence="2" id="KW-1185">Reference proteome</keyword>
<accession>A0A271LD78</accession>
<evidence type="ECO:0000313" key="2">
    <source>
        <dbReference type="Proteomes" id="UP000216442"/>
    </source>
</evidence>
<proteinExistence type="predicted"/>
<protein>
    <submittedName>
        <fullName evidence="1">Uncharacterized protein</fullName>
    </submittedName>
</protein>